<dbReference type="AlphaFoldDB" id="A0AAE2SAK4"/>
<dbReference type="RefSeq" id="WP_309489173.1">
    <property type="nucleotide sequence ID" value="NZ_JAENIG010000003.1"/>
</dbReference>
<protein>
    <submittedName>
        <fullName evidence="1">Type II toxin-antitoxin system VapB family antitoxin</fullName>
    </submittedName>
</protein>
<sequence length="76" mass="8228">MRTTITLDDSLFDRAAALIGDENASSLVTKALEMLIAAESKKRILKLSGGTPDFAIPGRDSRTVGMVAEDEVKYKK</sequence>
<dbReference type="Pfam" id="PF09957">
    <property type="entry name" value="VapB_antitoxin"/>
    <property type="match status" value="1"/>
</dbReference>
<dbReference type="EMBL" id="JAENIG010000003">
    <property type="protein sequence ID" value="MBK1854566.1"/>
    <property type="molecule type" value="Genomic_DNA"/>
</dbReference>
<evidence type="ECO:0000313" key="2">
    <source>
        <dbReference type="Proteomes" id="UP000634206"/>
    </source>
</evidence>
<accession>A0AAE2SAK4</accession>
<comment type="caution">
    <text evidence="1">The sequence shown here is derived from an EMBL/GenBank/DDBJ whole genome shotgun (WGS) entry which is preliminary data.</text>
</comment>
<gene>
    <name evidence="1" type="ORF">JIN83_06320</name>
</gene>
<keyword evidence="2" id="KW-1185">Reference proteome</keyword>
<proteinExistence type="predicted"/>
<organism evidence="1 2">
    <name type="scientific">Oceaniferula flava</name>
    <dbReference type="NCBI Taxonomy" id="2800421"/>
    <lineage>
        <taxon>Bacteria</taxon>
        <taxon>Pseudomonadati</taxon>
        <taxon>Verrucomicrobiota</taxon>
        <taxon>Verrucomicrobiia</taxon>
        <taxon>Verrucomicrobiales</taxon>
        <taxon>Verrucomicrobiaceae</taxon>
        <taxon>Oceaniferula</taxon>
    </lineage>
</organism>
<dbReference type="InterPro" id="IPR019239">
    <property type="entry name" value="VapB_antitoxin"/>
</dbReference>
<name>A0AAE2SAK4_9BACT</name>
<dbReference type="Proteomes" id="UP000634206">
    <property type="component" value="Unassembled WGS sequence"/>
</dbReference>
<evidence type="ECO:0000313" key="1">
    <source>
        <dbReference type="EMBL" id="MBK1854566.1"/>
    </source>
</evidence>
<reference evidence="1" key="1">
    <citation type="submission" date="2021-01" db="EMBL/GenBank/DDBJ databases">
        <title>Modified the classification status of verrucomicrobia.</title>
        <authorList>
            <person name="Feng X."/>
        </authorList>
    </citation>
    <scope>NUCLEOTIDE SEQUENCE</scope>
    <source>
        <strain evidence="1">5K15</strain>
    </source>
</reference>